<dbReference type="EMBL" id="CAJVCH010140039">
    <property type="protein sequence ID" value="CAG7726789.1"/>
    <property type="molecule type" value="Genomic_DNA"/>
</dbReference>
<keyword evidence="3" id="KW-1185">Reference proteome</keyword>
<comment type="caution">
    <text evidence="2">The sequence shown here is derived from an EMBL/GenBank/DDBJ whole genome shotgun (WGS) entry which is preliminary data.</text>
</comment>
<sequence length="69" mass="7790">MNQQPQDQGGSKSAQSVEAKISQETKSLSRSFVELLTESGPTHEPLIVEKQLSFAKHQVYFEPEWRASQ</sequence>
<gene>
    <name evidence="2" type="ORF">AFUS01_LOCUS15676</name>
</gene>
<accession>A0A8J2JZ58</accession>
<name>A0A8J2JZ58_9HEXA</name>
<protein>
    <submittedName>
        <fullName evidence="2">Uncharacterized protein</fullName>
    </submittedName>
</protein>
<organism evidence="2 3">
    <name type="scientific">Allacma fusca</name>
    <dbReference type="NCBI Taxonomy" id="39272"/>
    <lineage>
        <taxon>Eukaryota</taxon>
        <taxon>Metazoa</taxon>
        <taxon>Ecdysozoa</taxon>
        <taxon>Arthropoda</taxon>
        <taxon>Hexapoda</taxon>
        <taxon>Collembola</taxon>
        <taxon>Symphypleona</taxon>
        <taxon>Sminthuridae</taxon>
        <taxon>Allacma</taxon>
    </lineage>
</organism>
<evidence type="ECO:0000313" key="3">
    <source>
        <dbReference type="Proteomes" id="UP000708208"/>
    </source>
</evidence>
<evidence type="ECO:0000256" key="1">
    <source>
        <dbReference type="SAM" id="MobiDB-lite"/>
    </source>
</evidence>
<reference evidence="2" key="1">
    <citation type="submission" date="2021-06" db="EMBL/GenBank/DDBJ databases">
        <authorList>
            <person name="Hodson N. C."/>
            <person name="Mongue J. A."/>
            <person name="Jaron S. K."/>
        </authorList>
    </citation>
    <scope>NUCLEOTIDE SEQUENCE</scope>
</reference>
<proteinExistence type="predicted"/>
<dbReference type="AlphaFoldDB" id="A0A8J2JZ58"/>
<dbReference type="Proteomes" id="UP000708208">
    <property type="component" value="Unassembled WGS sequence"/>
</dbReference>
<feature type="region of interest" description="Disordered" evidence="1">
    <location>
        <begin position="1"/>
        <end position="26"/>
    </location>
</feature>
<evidence type="ECO:0000313" key="2">
    <source>
        <dbReference type="EMBL" id="CAG7726789.1"/>
    </source>
</evidence>